<dbReference type="AlphaFoldDB" id="A0A9P4I913"/>
<evidence type="ECO:0000313" key="2">
    <source>
        <dbReference type="EMBL" id="KAF2094935.1"/>
    </source>
</evidence>
<sequence length="252" mass="26459">MFVLSLNIFAFLLPLATLASHDLVERQGSSTPSVTCGFANPLLTTGAPIAQDCKLQFLNLNYYTNQPGTFVPSPDGNEGAVIQTDENTSGVILASNTVFAFNPQKVNILCFASTNAAITNQVQGILTGLNLDIPPDVMTALVSAATDNPVVGIQCDLQFTVNVAKNPSLVGQTKTCTFQPEVAGANTEIAVLDGLGLQPCTFPATWKDVISVSVKFAGSQFPIQANNLPLSPGFVLDDFVFGKSSCAGYCSS</sequence>
<gene>
    <name evidence="2" type="ORF">NA57DRAFT_60339</name>
</gene>
<protein>
    <submittedName>
        <fullName evidence="2">Uncharacterized protein</fullName>
    </submittedName>
</protein>
<reference evidence="2" key="1">
    <citation type="journal article" date="2020" name="Stud. Mycol.">
        <title>101 Dothideomycetes genomes: a test case for predicting lifestyles and emergence of pathogens.</title>
        <authorList>
            <person name="Haridas S."/>
            <person name="Albert R."/>
            <person name="Binder M."/>
            <person name="Bloem J."/>
            <person name="Labutti K."/>
            <person name="Salamov A."/>
            <person name="Andreopoulos B."/>
            <person name="Baker S."/>
            <person name="Barry K."/>
            <person name="Bills G."/>
            <person name="Bluhm B."/>
            <person name="Cannon C."/>
            <person name="Castanera R."/>
            <person name="Culley D."/>
            <person name="Daum C."/>
            <person name="Ezra D."/>
            <person name="Gonzalez J."/>
            <person name="Henrissat B."/>
            <person name="Kuo A."/>
            <person name="Liang C."/>
            <person name="Lipzen A."/>
            <person name="Lutzoni F."/>
            <person name="Magnuson J."/>
            <person name="Mondo S."/>
            <person name="Nolan M."/>
            <person name="Ohm R."/>
            <person name="Pangilinan J."/>
            <person name="Park H.-J."/>
            <person name="Ramirez L."/>
            <person name="Alfaro M."/>
            <person name="Sun H."/>
            <person name="Tritt A."/>
            <person name="Yoshinaga Y."/>
            <person name="Zwiers L.-H."/>
            <person name="Turgeon B."/>
            <person name="Goodwin S."/>
            <person name="Spatafora J."/>
            <person name="Crous P."/>
            <person name="Grigoriev I."/>
        </authorList>
    </citation>
    <scope>NUCLEOTIDE SEQUENCE</scope>
    <source>
        <strain evidence="2">CBS 133067</strain>
    </source>
</reference>
<organism evidence="2 3">
    <name type="scientific">Rhizodiscina lignyota</name>
    <dbReference type="NCBI Taxonomy" id="1504668"/>
    <lineage>
        <taxon>Eukaryota</taxon>
        <taxon>Fungi</taxon>
        <taxon>Dikarya</taxon>
        <taxon>Ascomycota</taxon>
        <taxon>Pezizomycotina</taxon>
        <taxon>Dothideomycetes</taxon>
        <taxon>Pleosporomycetidae</taxon>
        <taxon>Aulographales</taxon>
        <taxon>Rhizodiscinaceae</taxon>
        <taxon>Rhizodiscina</taxon>
    </lineage>
</organism>
<evidence type="ECO:0000313" key="3">
    <source>
        <dbReference type="Proteomes" id="UP000799772"/>
    </source>
</evidence>
<name>A0A9P4I913_9PEZI</name>
<dbReference type="Proteomes" id="UP000799772">
    <property type="component" value="Unassembled WGS sequence"/>
</dbReference>
<comment type="caution">
    <text evidence="2">The sequence shown here is derived from an EMBL/GenBank/DDBJ whole genome shotgun (WGS) entry which is preliminary data.</text>
</comment>
<feature type="chain" id="PRO_5040449791" evidence="1">
    <location>
        <begin position="20"/>
        <end position="252"/>
    </location>
</feature>
<proteinExistence type="predicted"/>
<keyword evidence="3" id="KW-1185">Reference proteome</keyword>
<accession>A0A9P4I913</accession>
<keyword evidence="1" id="KW-0732">Signal</keyword>
<dbReference type="EMBL" id="ML978133">
    <property type="protein sequence ID" value="KAF2094935.1"/>
    <property type="molecule type" value="Genomic_DNA"/>
</dbReference>
<feature type="signal peptide" evidence="1">
    <location>
        <begin position="1"/>
        <end position="19"/>
    </location>
</feature>
<evidence type="ECO:0000256" key="1">
    <source>
        <dbReference type="SAM" id="SignalP"/>
    </source>
</evidence>